<organism evidence="2 3">
    <name type="scientific">Botryobasidium botryosum (strain FD-172 SS1)</name>
    <dbReference type="NCBI Taxonomy" id="930990"/>
    <lineage>
        <taxon>Eukaryota</taxon>
        <taxon>Fungi</taxon>
        <taxon>Dikarya</taxon>
        <taxon>Basidiomycota</taxon>
        <taxon>Agaricomycotina</taxon>
        <taxon>Agaricomycetes</taxon>
        <taxon>Cantharellales</taxon>
        <taxon>Botryobasidiaceae</taxon>
        <taxon>Botryobasidium</taxon>
    </lineage>
</organism>
<dbReference type="OrthoDB" id="5277092at2759"/>
<name>A0A067MZR4_BOTB1</name>
<dbReference type="Proteomes" id="UP000027195">
    <property type="component" value="Unassembled WGS sequence"/>
</dbReference>
<evidence type="ECO:0000313" key="2">
    <source>
        <dbReference type="EMBL" id="KDQ20195.1"/>
    </source>
</evidence>
<protein>
    <submittedName>
        <fullName evidence="2">Uncharacterized protein</fullName>
    </submittedName>
</protein>
<dbReference type="InParanoid" id="A0A067MZR4"/>
<dbReference type="EMBL" id="KL198018">
    <property type="protein sequence ID" value="KDQ20195.1"/>
    <property type="molecule type" value="Genomic_DNA"/>
</dbReference>
<evidence type="ECO:0000256" key="1">
    <source>
        <dbReference type="SAM" id="MobiDB-lite"/>
    </source>
</evidence>
<feature type="compositionally biased region" description="Polar residues" evidence="1">
    <location>
        <begin position="17"/>
        <end position="26"/>
    </location>
</feature>
<dbReference type="HOGENOM" id="CLU_150191_1_0_1"/>
<accession>A0A067MZR4</accession>
<proteinExistence type="predicted"/>
<sequence>MLSFNHSQSHKEKAVDNTKNSKQTVASFIRESPDTVYTFDTPERDANEAELCRSTPGGGQKCIKVALASKKLFATMQDLGFYCALPMDPSRTYMECKPLPK</sequence>
<dbReference type="AlphaFoldDB" id="A0A067MZR4"/>
<keyword evidence="3" id="KW-1185">Reference proteome</keyword>
<gene>
    <name evidence="2" type="ORF">BOTBODRAFT_62522</name>
</gene>
<evidence type="ECO:0000313" key="3">
    <source>
        <dbReference type="Proteomes" id="UP000027195"/>
    </source>
</evidence>
<reference evidence="3" key="1">
    <citation type="journal article" date="2014" name="Proc. Natl. Acad. Sci. U.S.A.">
        <title>Extensive sampling of basidiomycete genomes demonstrates inadequacy of the white-rot/brown-rot paradigm for wood decay fungi.</title>
        <authorList>
            <person name="Riley R."/>
            <person name="Salamov A.A."/>
            <person name="Brown D.W."/>
            <person name="Nagy L.G."/>
            <person name="Floudas D."/>
            <person name="Held B.W."/>
            <person name="Levasseur A."/>
            <person name="Lombard V."/>
            <person name="Morin E."/>
            <person name="Otillar R."/>
            <person name="Lindquist E.A."/>
            <person name="Sun H."/>
            <person name="LaButti K.M."/>
            <person name="Schmutz J."/>
            <person name="Jabbour D."/>
            <person name="Luo H."/>
            <person name="Baker S.E."/>
            <person name="Pisabarro A.G."/>
            <person name="Walton J.D."/>
            <person name="Blanchette R.A."/>
            <person name="Henrissat B."/>
            <person name="Martin F."/>
            <person name="Cullen D."/>
            <person name="Hibbett D.S."/>
            <person name="Grigoriev I.V."/>
        </authorList>
    </citation>
    <scope>NUCLEOTIDE SEQUENCE [LARGE SCALE GENOMIC DNA]</scope>
    <source>
        <strain evidence="3">FD-172 SS1</strain>
    </source>
</reference>
<feature type="region of interest" description="Disordered" evidence="1">
    <location>
        <begin position="1"/>
        <end position="26"/>
    </location>
</feature>